<dbReference type="Pfam" id="PF02826">
    <property type="entry name" value="2-Hacid_dh_C"/>
    <property type="match status" value="1"/>
</dbReference>
<accession>A0A3M8D0U3</accession>
<dbReference type="PANTHER" id="PTHR43333">
    <property type="entry name" value="2-HACID_DH_C DOMAIN-CONTAINING PROTEIN"/>
    <property type="match status" value="1"/>
</dbReference>
<comment type="caution">
    <text evidence="4">The sequence shown here is derived from an EMBL/GenBank/DDBJ whole genome shotgun (WGS) entry which is preliminary data.</text>
</comment>
<reference evidence="4 5" key="1">
    <citation type="submission" date="2018-10" db="EMBL/GenBank/DDBJ databases">
        <title>Phylogenomics of Brevibacillus.</title>
        <authorList>
            <person name="Dunlap C."/>
        </authorList>
    </citation>
    <scope>NUCLEOTIDE SEQUENCE [LARGE SCALE GENOMIC DNA]</scope>
    <source>
        <strain evidence="4 5">JCM 15716</strain>
    </source>
</reference>
<dbReference type="GO" id="GO:0051287">
    <property type="term" value="F:NAD binding"/>
    <property type="evidence" value="ECO:0007669"/>
    <property type="project" value="InterPro"/>
</dbReference>
<sequence length="316" mass="35175">MRQPKIMIYSPNDATVYADMLCNQIGVEYVQAASTPEEAAEKLDGTEVILGWKIPLELLASPAAASVRWIQSMGAGVDDLVRSSHIAPHVRISRVVGQYSAPMAEYVFAHLLAEYQNLNQMKRSQQNKEWRPFVPELLAGKTIGIAGLGSIGSEMVRKARAFDMTVHGLSYSGKQAHLVDRHFGPSEWDAFVRSLDCLVLVLPLTAETAQVINRELLLAMKPDACLVNVGRGKLIVEHDLIDVLREGHLRTAILDVFEHEPLSADSALWELPQVCVTPHLSGMNTDERICRYFSENLKRYVQNEPLMGAVDRQLGY</sequence>
<dbReference type="SUPFAM" id="SSF52283">
    <property type="entry name" value="Formate/glycerate dehydrogenase catalytic domain-like"/>
    <property type="match status" value="1"/>
</dbReference>
<dbReference type="InterPro" id="IPR029753">
    <property type="entry name" value="D-isomer_DH_CS"/>
</dbReference>
<evidence type="ECO:0000313" key="4">
    <source>
        <dbReference type="EMBL" id="RNB81181.1"/>
    </source>
</evidence>
<evidence type="ECO:0000256" key="2">
    <source>
        <dbReference type="ARBA" id="ARBA00023027"/>
    </source>
</evidence>
<evidence type="ECO:0000259" key="3">
    <source>
        <dbReference type="Pfam" id="PF02826"/>
    </source>
</evidence>
<proteinExistence type="predicted"/>
<evidence type="ECO:0000313" key="5">
    <source>
        <dbReference type="Proteomes" id="UP000271031"/>
    </source>
</evidence>
<feature type="domain" description="D-isomer specific 2-hydroxyacid dehydrogenase NAD-binding" evidence="3">
    <location>
        <begin position="108"/>
        <end position="281"/>
    </location>
</feature>
<dbReference type="Proteomes" id="UP000271031">
    <property type="component" value="Unassembled WGS sequence"/>
</dbReference>
<keyword evidence="1" id="KW-0560">Oxidoreductase</keyword>
<gene>
    <name evidence="4" type="ORF">EDM56_26010</name>
</gene>
<dbReference type="InterPro" id="IPR036291">
    <property type="entry name" value="NAD(P)-bd_dom_sf"/>
</dbReference>
<dbReference type="OrthoDB" id="9805416at2"/>
<evidence type="ECO:0000256" key="1">
    <source>
        <dbReference type="ARBA" id="ARBA00023002"/>
    </source>
</evidence>
<dbReference type="SUPFAM" id="SSF51735">
    <property type="entry name" value="NAD(P)-binding Rossmann-fold domains"/>
    <property type="match status" value="1"/>
</dbReference>
<dbReference type="RefSeq" id="WP_122920863.1">
    <property type="nucleotide sequence ID" value="NZ_RHHQ01000023.1"/>
</dbReference>
<dbReference type="Gene3D" id="3.40.50.720">
    <property type="entry name" value="NAD(P)-binding Rossmann-like Domain"/>
    <property type="match status" value="2"/>
</dbReference>
<dbReference type="EMBL" id="RHHQ01000023">
    <property type="protein sequence ID" value="RNB81181.1"/>
    <property type="molecule type" value="Genomic_DNA"/>
</dbReference>
<dbReference type="AlphaFoldDB" id="A0A3M8D0U3"/>
<dbReference type="GO" id="GO:0016616">
    <property type="term" value="F:oxidoreductase activity, acting on the CH-OH group of donors, NAD or NADP as acceptor"/>
    <property type="evidence" value="ECO:0007669"/>
    <property type="project" value="UniProtKB-ARBA"/>
</dbReference>
<dbReference type="PANTHER" id="PTHR43333:SF1">
    <property type="entry name" value="D-ISOMER SPECIFIC 2-HYDROXYACID DEHYDROGENASE NAD-BINDING DOMAIN-CONTAINING PROTEIN"/>
    <property type="match status" value="1"/>
</dbReference>
<dbReference type="InterPro" id="IPR006140">
    <property type="entry name" value="D-isomer_DH_NAD-bd"/>
</dbReference>
<protein>
    <submittedName>
        <fullName evidence="4">D-2-hydroxyacid dehydrogenase</fullName>
    </submittedName>
</protein>
<keyword evidence="5" id="KW-1185">Reference proteome</keyword>
<dbReference type="PROSITE" id="PS00671">
    <property type="entry name" value="D_2_HYDROXYACID_DH_3"/>
    <property type="match status" value="1"/>
</dbReference>
<organism evidence="4 5">
    <name type="scientific">Brevibacillus fluminis</name>
    <dbReference type="NCBI Taxonomy" id="511487"/>
    <lineage>
        <taxon>Bacteria</taxon>
        <taxon>Bacillati</taxon>
        <taxon>Bacillota</taxon>
        <taxon>Bacilli</taxon>
        <taxon>Bacillales</taxon>
        <taxon>Paenibacillaceae</taxon>
        <taxon>Brevibacillus</taxon>
    </lineage>
</organism>
<keyword evidence="2" id="KW-0520">NAD</keyword>
<name>A0A3M8D0U3_9BACL</name>
<dbReference type="CDD" id="cd05300">
    <property type="entry name" value="2-Hacid_dh_1"/>
    <property type="match status" value="1"/>
</dbReference>